<dbReference type="EMBL" id="JABBVZ010000032">
    <property type="protein sequence ID" value="NMP22826.1"/>
    <property type="molecule type" value="Genomic_DNA"/>
</dbReference>
<protein>
    <submittedName>
        <fullName evidence="2">Uncharacterized protein</fullName>
    </submittedName>
</protein>
<evidence type="ECO:0000313" key="3">
    <source>
        <dbReference type="Proteomes" id="UP000533476"/>
    </source>
</evidence>
<gene>
    <name evidence="2" type="ORF">HIJ39_10740</name>
</gene>
<dbReference type="RefSeq" id="WP_169099520.1">
    <property type="nucleotide sequence ID" value="NZ_JABBVZ010000032.1"/>
</dbReference>
<name>A0A7Y0L515_9FIRM</name>
<keyword evidence="1" id="KW-1133">Transmembrane helix</keyword>
<sequence>MRLWLTLWGGRLTAFFGKKEGNVFIENGIWIIVVVLAMIMPIESLRNALVNAFGQITQNLSTIQ</sequence>
<reference evidence="2 3" key="1">
    <citation type="submission" date="2020-04" db="EMBL/GenBank/DDBJ databases">
        <authorList>
            <person name="Zhang R."/>
            <person name="Schippers A."/>
        </authorList>
    </citation>
    <scope>NUCLEOTIDE SEQUENCE [LARGE SCALE GENOMIC DNA]</scope>
    <source>
        <strain evidence="2 3">DSM 109850</strain>
    </source>
</reference>
<dbReference type="Proteomes" id="UP000533476">
    <property type="component" value="Unassembled WGS sequence"/>
</dbReference>
<evidence type="ECO:0000313" key="2">
    <source>
        <dbReference type="EMBL" id="NMP22826.1"/>
    </source>
</evidence>
<comment type="caution">
    <text evidence="2">The sequence shown here is derived from an EMBL/GenBank/DDBJ whole genome shotgun (WGS) entry which is preliminary data.</text>
</comment>
<keyword evidence="1" id="KW-0472">Membrane</keyword>
<proteinExistence type="predicted"/>
<accession>A0A7Y0L515</accession>
<keyword evidence="1" id="KW-0812">Transmembrane</keyword>
<dbReference type="AlphaFoldDB" id="A0A7Y0L515"/>
<evidence type="ECO:0000256" key="1">
    <source>
        <dbReference type="SAM" id="Phobius"/>
    </source>
</evidence>
<keyword evidence="3" id="KW-1185">Reference proteome</keyword>
<organism evidence="2 3">
    <name type="scientific">Sulfobacillus harzensis</name>
    <dbReference type="NCBI Taxonomy" id="2729629"/>
    <lineage>
        <taxon>Bacteria</taxon>
        <taxon>Bacillati</taxon>
        <taxon>Bacillota</taxon>
        <taxon>Clostridia</taxon>
        <taxon>Eubacteriales</taxon>
        <taxon>Clostridiales Family XVII. Incertae Sedis</taxon>
        <taxon>Sulfobacillus</taxon>
    </lineage>
</organism>
<feature type="transmembrane region" description="Helical" evidence="1">
    <location>
        <begin position="21"/>
        <end position="42"/>
    </location>
</feature>